<accession>A0ABQ4I172</accession>
<protein>
    <recommendedName>
        <fullName evidence="2">DUF58 domain-containing protein</fullName>
    </recommendedName>
</protein>
<keyword evidence="1" id="KW-1133">Transmembrane helix</keyword>
<keyword evidence="1" id="KW-0472">Membrane</keyword>
<keyword evidence="4" id="KW-1185">Reference proteome</keyword>
<organism evidence="3 4">
    <name type="scientific">Micromonospora andamanensis</name>
    <dbReference type="NCBI Taxonomy" id="1287068"/>
    <lineage>
        <taxon>Bacteria</taxon>
        <taxon>Bacillati</taxon>
        <taxon>Actinomycetota</taxon>
        <taxon>Actinomycetes</taxon>
        <taxon>Micromonosporales</taxon>
        <taxon>Micromonosporaceae</taxon>
        <taxon>Micromonospora</taxon>
    </lineage>
</organism>
<sequence>MGITARGIGLLVAAVLLLAAGFRFGYPELTLLGAAAGTALAVALVAAARRPRLLVSRQADPDRVARGEPAAMTLTVRNAGRVGAASMLATDRCGDRLVPVPVLRLRAGSDTTVSYPVPTSRRGVVPVGPLRVTRRDPLGLVVLARSYGDVVPVWVHPRIHPLRAVPTGAGRSLDGRVDAVPHGSITFDSLREYVVGDELRRVHWRTSARVGELMVRENVDTSLPRIVVLLDNRSVAHPDRVGGVAESFESACEAAASVVTAAVHEDLPVVLLFVTADDASVDSIGTGPSGPLDRLAAVTLTNEGTLEAATARLRRDRLGDTLVVLTGPGATEDLGHVGALRGAYPSVVAGIFGAAEPTPPGAAGLVVVDAADGAAFAAEWDGVRRW</sequence>
<comment type="caution">
    <text evidence="3">The sequence shown here is derived from an EMBL/GenBank/DDBJ whole genome shotgun (WGS) entry which is preliminary data.</text>
</comment>
<feature type="domain" description="DUF58" evidence="2">
    <location>
        <begin position="190"/>
        <end position="269"/>
    </location>
</feature>
<evidence type="ECO:0000313" key="3">
    <source>
        <dbReference type="EMBL" id="GIJ11615.1"/>
    </source>
</evidence>
<keyword evidence="1" id="KW-0812">Transmembrane</keyword>
<dbReference type="Pfam" id="PF01882">
    <property type="entry name" value="DUF58"/>
    <property type="match status" value="1"/>
</dbReference>
<dbReference type="RefSeq" id="WP_204011934.1">
    <property type="nucleotide sequence ID" value="NZ_BOOZ01000035.1"/>
</dbReference>
<gene>
    <name evidence="3" type="ORF">Van01_48290</name>
</gene>
<evidence type="ECO:0000256" key="1">
    <source>
        <dbReference type="SAM" id="Phobius"/>
    </source>
</evidence>
<dbReference type="InterPro" id="IPR002881">
    <property type="entry name" value="DUF58"/>
</dbReference>
<dbReference type="PANTHER" id="PTHR34351">
    <property type="entry name" value="SLR1927 PROTEIN-RELATED"/>
    <property type="match status" value="1"/>
</dbReference>
<name>A0ABQ4I172_9ACTN</name>
<dbReference type="Proteomes" id="UP000647017">
    <property type="component" value="Unassembled WGS sequence"/>
</dbReference>
<evidence type="ECO:0000259" key="2">
    <source>
        <dbReference type="Pfam" id="PF01882"/>
    </source>
</evidence>
<proteinExistence type="predicted"/>
<feature type="transmembrane region" description="Helical" evidence="1">
    <location>
        <begin position="31"/>
        <end position="48"/>
    </location>
</feature>
<dbReference type="EMBL" id="BOOZ01000035">
    <property type="protein sequence ID" value="GIJ11615.1"/>
    <property type="molecule type" value="Genomic_DNA"/>
</dbReference>
<dbReference type="PANTHER" id="PTHR34351:SF1">
    <property type="entry name" value="SLR1927 PROTEIN"/>
    <property type="match status" value="1"/>
</dbReference>
<reference evidence="3 4" key="1">
    <citation type="submission" date="2021-01" db="EMBL/GenBank/DDBJ databases">
        <title>Whole genome shotgun sequence of Verrucosispora andamanensis NBRC 109075.</title>
        <authorList>
            <person name="Komaki H."/>
            <person name="Tamura T."/>
        </authorList>
    </citation>
    <scope>NUCLEOTIDE SEQUENCE [LARGE SCALE GENOMIC DNA]</scope>
    <source>
        <strain evidence="3 4">NBRC 109075</strain>
    </source>
</reference>
<evidence type="ECO:0000313" key="4">
    <source>
        <dbReference type="Proteomes" id="UP000647017"/>
    </source>
</evidence>